<dbReference type="SMART" id="SM00318">
    <property type="entry name" value="SNc"/>
    <property type="match status" value="1"/>
</dbReference>
<evidence type="ECO:0000256" key="10">
    <source>
        <dbReference type="SAM" id="MobiDB-lite"/>
    </source>
</evidence>
<dbReference type="GeneID" id="90038802"/>
<protein>
    <recommendedName>
        <fullName evidence="4">Probable endonuclease LCL3</fullName>
    </recommendedName>
    <alternativeName>
        <fullName evidence="5">Probable endonuclease lcl3</fullName>
    </alternativeName>
</protein>
<sequence>MFGRAGRDRTLNLSEDSENESTEQSRNPSPIQEISSRLSNDKPLLLLGSLMDTGNILPTLVLTSLICGSMAVYLRFLRRYKTAVDVPTRLYQTHGTIHGRIVSVGDADNFRVFHTPGGILAGWGWARKVPFEHLWKHNRSGLSTFFMPAHTTPSLPTTPATRARKSQKKNSSIWKILFGDDTIKRPRQTPHRPKLSAETIHIRLCGIDAPESASFGHPAQPFSKEAKQWLTNFVIGKTATVRLDSLDQYHRAVGKVTVWSGLWRKDVSAEMLKAGWALVYESNTNASFGSTREQYDKLEKQARKKRVGMWKSSKVLETPSEYKHRMKAGG</sequence>
<evidence type="ECO:0000256" key="8">
    <source>
        <dbReference type="ARBA" id="ARBA00022801"/>
    </source>
</evidence>
<keyword evidence="11" id="KW-0812">Transmembrane</keyword>
<dbReference type="PROSITE" id="PS50830">
    <property type="entry name" value="TNASE_3"/>
    <property type="match status" value="1"/>
</dbReference>
<evidence type="ECO:0000256" key="11">
    <source>
        <dbReference type="SAM" id="Phobius"/>
    </source>
</evidence>
<gene>
    <name evidence="13" type="ORF">BZA70DRAFT_282498</name>
</gene>
<dbReference type="InterPro" id="IPR016071">
    <property type="entry name" value="Staphylococal_nuclease_OB-fold"/>
</dbReference>
<dbReference type="SUPFAM" id="SSF50199">
    <property type="entry name" value="Staphylococcal nuclease"/>
    <property type="match status" value="1"/>
</dbReference>
<dbReference type="EMBL" id="JBBJBU010000010">
    <property type="protein sequence ID" value="KAK7203958.1"/>
    <property type="molecule type" value="Genomic_DNA"/>
</dbReference>
<evidence type="ECO:0000256" key="7">
    <source>
        <dbReference type="ARBA" id="ARBA00022759"/>
    </source>
</evidence>
<dbReference type="RefSeq" id="XP_064766991.1">
    <property type="nucleotide sequence ID" value="XM_064913290.1"/>
</dbReference>
<feature type="domain" description="TNase-like" evidence="12">
    <location>
        <begin position="95"/>
        <end position="312"/>
    </location>
</feature>
<proteinExistence type="inferred from homology"/>
<feature type="region of interest" description="Disordered" evidence="10">
    <location>
        <begin position="1"/>
        <end position="34"/>
    </location>
</feature>
<reference evidence="13 14" key="1">
    <citation type="submission" date="2024-03" db="EMBL/GenBank/DDBJ databases">
        <title>Genome-scale model development and genomic sequencing of the oleaginous clade Lipomyces.</title>
        <authorList>
            <consortium name="Lawrence Berkeley National Laboratory"/>
            <person name="Czajka J.J."/>
            <person name="Han Y."/>
            <person name="Kim J."/>
            <person name="Mondo S.J."/>
            <person name="Hofstad B.A."/>
            <person name="Robles A."/>
            <person name="Haridas S."/>
            <person name="Riley R."/>
            <person name="LaButti K."/>
            <person name="Pangilinan J."/>
            <person name="Andreopoulos W."/>
            <person name="Lipzen A."/>
            <person name="Yan J."/>
            <person name="Wang M."/>
            <person name="Ng V."/>
            <person name="Grigoriev I.V."/>
            <person name="Spatafora J.W."/>
            <person name="Magnuson J.K."/>
            <person name="Baker S.E."/>
            <person name="Pomraning K.R."/>
        </authorList>
    </citation>
    <scope>NUCLEOTIDE SEQUENCE [LARGE SCALE GENOMIC DNA]</scope>
    <source>
        <strain evidence="13 14">Phaff 52-87</strain>
    </source>
</reference>
<evidence type="ECO:0000259" key="12">
    <source>
        <dbReference type="PROSITE" id="PS50830"/>
    </source>
</evidence>
<feature type="compositionally biased region" description="Basic and acidic residues" evidence="10">
    <location>
        <begin position="1"/>
        <end position="10"/>
    </location>
</feature>
<dbReference type="PANTHER" id="PTHR12302:SF3">
    <property type="entry name" value="SERINE_THREONINE-PROTEIN KINASE 31"/>
    <property type="match status" value="1"/>
</dbReference>
<dbReference type="Gene3D" id="2.40.50.90">
    <property type="match status" value="1"/>
</dbReference>
<keyword evidence="8" id="KW-0378">Hydrolase</keyword>
<evidence type="ECO:0000313" key="13">
    <source>
        <dbReference type="EMBL" id="KAK7203958.1"/>
    </source>
</evidence>
<keyword evidence="6" id="KW-0540">Nuclease</keyword>
<comment type="caution">
    <text evidence="13">The sequence shown here is derived from an EMBL/GenBank/DDBJ whole genome shotgun (WGS) entry which is preliminary data.</text>
</comment>
<keyword evidence="14" id="KW-1185">Reference proteome</keyword>
<evidence type="ECO:0000256" key="5">
    <source>
        <dbReference type="ARBA" id="ARBA00014651"/>
    </source>
</evidence>
<accession>A0ABR1F4F0</accession>
<evidence type="ECO:0000256" key="9">
    <source>
        <dbReference type="ARBA" id="ARBA00022837"/>
    </source>
</evidence>
<evidence type="ECO:0000256" key="6">
    <source>
        <dbReference type="ARBA" id="ARBA00022722"/>
    </source>
</evidence>
<comment type="similarity">
    <text evidence="3">Belongs to the LCL3 family.</text>
</comment>
<evidence type="ECO:0000256" key="1">
    <source>
        <dbReference type="ARBA" id="ARBA00004167"/>
    </source>
</evidence>
<dbReference type="GO" id="GO:0004519">
    <property type="term" value="F:endonuclease activity"/>
    <property type="evidence" value="ECO:0007669"/>
    <property type="project" value="UniProtKB-KW"/>
</dbReference>
<dbReference type="PANTHER" id="PTHR12302">
    <property type="entry name" value="EBNA2 BINDING PROTEIN P100"/>
    <property type="match status" value="1"/>
</dbReference>
<feature type="transmembrane region" description="Helical" evidence="11">
    <location>
        <begin position="56"/>
        <end position="74"/>
    </location>
</feature>
<keyword evidence="9" id="KW-0106">Calcium</keyword>
<dbReference type="InterPro" id="IPR035437">
    <property type="entry name" value="SNase_OB-fold_sf"/>
</dbReference>
<evidence type="ECO:0000256" key="2">
    <source>
        <dbReference type="ARBA" id="ARBA00004173"/>
    </source>
</evidence>
<keyword evidence="11" id="KW-0472">Membrane</keyword>
<keyword evidence="7 13" id="KW-0255">Endonuclease</keyword>
<evidence type="ECO:0000256" key="4">
    <source>
        <dbReference type="ARBA" id="ARBA00013404"/>
    </source>
</evidence>
<feature type="compositionally biased region" description="Polar residues" evidence="10">
    <location>
        <begin position="22"/>
        <end position="34"/>
    </location>
</feature>
<dbReference type="Proteomes" id="UP001498771">
    <property type="component" value="Unassembled WGS sequence"/>
</dbReference>
<name>A0ABR1F4F0_9ASCO</name>
<keyword evidence="11" id="KW-1133">Transmembrane helix</keyword>
<comment type="subcellular location">
    <subcellularLocation>
        <location evidence="1">Membrane</location>
        <topology evidence="1">Single-pass membrane protein</topology>
    </subcellularLocation>
    <subcellularLocation>
        <location evidence="2">Mitochondrion</location>
    </subcellularLocation>
</comment>
<organism evidence="13 14">
    <name type="scientific">Myxozyma melibiosi</name>
    <dbReference type="NCBI Taxonomy" id="54550"/>
    <lineage>
        <taxon>Eukaryota</taxon>
        <taxon>Fungi</taxon>
        <taxon>Dikarya</taxon>
        <taxon>Ascomycota</taxon>
        <taxon>Saccharomycotina</taxon>
        <taxon>Lipomycetes</taxon>
        <taxon>Lipomycetales</taxon>
        <taxon>Lipomycetaceae</taxon>
        <taxon>Myxozyma</taxon>
    </lineage>
</organism>
<evidence type="ECO:0000256" key="3">
    <source>
        <dbReference type="ARBA" id="ARBA00005435"/>
    </source>
</evidence>
<evidence type="ECO:0000313" key="14">
    <source>
        <dbReference type="Proteomes" id="UP001498771"/>
    </source>
</evidence>
<dbReference type="Pfam" id="PF00565">
    <property type="entry name" value="SNase"/>
    <property type="match status" value="1"/>
</dbReference>